<dbReference type="InterPro" id="IPR003776">
    <property type="entry name" value="YcaO-like_dom"/>
</dbReference>
<dbReference type="Gene3D" id="3.30.40.250">
    <property type="match status" value="1"/>
</dbReference>
<organism evidence="2 3">
    <name type="scientific">candidate division WOR-1 bacterium RIFOXYC12_FULL_54_18</name>
    <dbReference type="NCBI Taxonomy" id="1802584"/>
    <lineage>
        <taxon>Bacteria</taxon>
        <taxon>Bacillati</taxon>
        <taxon>Saganbacteria</taxon>
    </lineage>
</organism>
<dbReference type="AlphaFoldDB" id="A0A1F4T5B8"/>
<evidence type="ECO:0000259" key="1">
    <source>
        <dbReference type="PROSITE" id="PS51664"/>
    </source>
</evidence>
<dbReference type="NCBIfam" id="TIGR00702">
    <property type="entry name" value="YcaO-type kinase domain"/>
    <property type="match status" value="1"/>
</dbReference>
<gene>
    <name evidence="2" type="ORF">A3K49_01785</name>
</gene>
<reference evidence="2 3" key="1">
    <citation type="journal article" date="2016" name="Nat. Commun.">
        <title>Thousands of microbial genomes shed light on interconnected biogeochemical processes in an aquifer system.</title>
        <authorList>
            <person name="Anantharaman K."/>
            <person name="Brown C.T."/>
            <person name="Hug L.A."/>
            <person name="Sharon I."/>
            <person name="Castelle C.J."/>
            <person name="Probst A.J."/>
            <person name="Thomas B.C."/>
            <person name="Singh A."/>
            <person name="Wilkins M.J."/>
            <person name="Karaoz U."/>
            <person name="Brodie E.L."/>
            <person name="Williams K.H."/>
            <person name="Hubbard S.S."/>
            <person name="Banfield J.F."/>
        </authorList>
    </citation>
    <scope>NUCLEOTIDE SEQUENCE [LARGE SCALE GENOMIC DNA]</scope>
</reference>
<dbReference type="PROSITE" id="PS51664">
    <property type="entry name" value="YCAO"/>
    <property type="match status" value="1"/>
</dbReference>
<accession>A0A1F4T5B8</accession>
<proteinExistence type="predicted"/>
<dbReference type="Proteomes" id="UP000178602">
    <property type="component" value="Unassembled WGS sequence"/>
</dbReference>
<evidence type="ECO:0000313" key="3">
    <source>
        <dbReference type="Proteomes" id="UP000178602"/>
    </source>
</evidence>
<dbReference type="EMBL" id="MEUG01000001">
    <property type="protein sequence ID" value="OGC27730.1"/>
    <property type="molecule type" value="Genomic_DNA"/>
</dbReference>
<dbReference type="PANTHER" id="PTHR37809:SF1">
    <property type="entry name" value="RIBOSOMAL PROTEIN S12 METHYLTHIOTRANSFERASE ACCESSORY FACTOR YCAO"/>
    <property type="match status" value="1"/>
</dbReference>
<protein>
    <recommendedName>
        <fullName evidence="1">YcaO domain-containing protein</fullName>
    </recommendedName>
</protein>
<evidence type="ECO:0000313" key="2">
    <source>
        <dbReference type="EMBL" id="OGC27730.1"/>
    </source>
</evidence>
<dbReference type="Gene3D" id="3.30.160.660">
    <property type="match status" value="1"/>
</dbReference>
<comment type="caution">
    <text evidence="2">The sequence shown here is derived from an EMBL/GenBank/DDBJ whole genome shotgun (WGS) entry which is preliminary data.</text>
</comment>
<name>A0A1F4T5B8_UNCSA</name>
<dbReference type="PANTHER" id="PTHR37809">
    <property type="entry name" value="RIBOSOMAL PROTEIN S12 METHYLTHIOTRANSFERASE ACCESSORY FACTOR YCAO"/>
    <property type="match status" value="1"/>
</dbReference>
<sequence length="582" mass="64048">MPVANYNFQIKLTGSSYSHGQGGQTITPAREITIQEALDHLKTRPNDRFMRYHLLKSLTSLKEEGIKLAVELFKQEPSLPLFGFLVKTGSSSSQYPAVMAALQSPGRQAGLEMFRRHPSPSVRAVLKGEAIGLTSIWERYFSLNRERHLAFQSIPSFSLPITTDLLPIKGETAVNLADFKPEVSASISFRTGTGLRTVKPMETFARLESVKLLSDNDQPISLAQYHGTYFALFFTPSTRRVAVGPHEHTLTGTGHGSGKGLTQQAALVSAVMEALERYSAAEGVGNNWPDGYVADLSLTQKTLAELRRDGLAALDPNQFNLEYPYENEPLHWVKGEVKNGSGESPIMVPAQIVFENSNLDEVEVFLTSSNGLASGNTMAEAKLHALLEVIERDGDYSMYYQPARTFALSAEDKAIGPIIQAYGAKGLSVQLLDLTTEFGVPTYRAFIHLHDQILSGSGAHLDGRIAAFRAICELNTKAFIYERHNRSLTPAAEQRADVRTMRFETLPSFSTMNVEEDLALAERLMIANGLSVVYVDLTRADLGIPVVRAIVPGLDLPPVISRRQVKHLLEMFGNEGQLSDQP</sequence>
<dbReference type="Pfam" id="PF02624">
    <property type="entry name" value="YcaO"/>
    <property type="match status" value="1"/>
</dbReference>
<dbReference type="Gene3D" id="3.30.1330.230">
    <property type="match status" value="1"/>
</dbReference>
<feature type="domain" description="YcaO" evidence="1">
    <location>
        <begin position="258"/>
        <end position="582"/>
    </location>
</feature>